<dbReference type="Pfam" id="PF01145">
    <property type="entry name" value="Band_7"/>
    <property type="match status" value="1"/>
</dbReference>
<evidence type="ECO:0000313" key="7">
    <source>
        <dbReference type="EMBL" id="OLQ10007.1"/>
    </source>
</evidence>
<dbReference type="InterPro" id="IPR056743">
    <property type="entry name" value="TRM5-TYW2-like_MTfase"/>
</dbReference>
<dbReference type="GO" id="GO:0005737">
    <property type="term" value="C:cytoplasm"/>
    <property type="evidence" value="ECO:0007669"/>
    <property type="project" value="TreeGrafter"/>
</dbReference>
<dbReference type="InterPro" id="IPR029063">
    <property type="entry name" value="SAM-dependent_MTases_sf"/>
</dbReference>
<dbReference type="GO" id="GO:0002939">
    <property type="term" value="P:tRNA N1-guanine methylation"/>
    <property type="evidence" value="ECO:0007669"/>
    <property type="project" value="TreeGrafter"/>
</dbReference>
<name>A0A1Q9ERI3_SYMMI</name>
<dbReference type="PANTHER" id="PTHR23245:SF36">
    <property type="entry name" value="TRNA (GUANINE(37)-N1)-METHYLTRANSFERASE"/>
    <property type="match status" value="1"/>
</dbReference>
<dbReference type="InterPro" id="IPR001107">
    <property type="entry name" value="Band_7"/>
</dbReference>
<sequence length="470" mass="52182">MAQAILVCAGVTLLLVVFLIYSAIGLDYNLILQSISPDAWGTGRHWLGLGHRFVKFQSTVITVQFSHDASASGSPLRSRTADGLEVSLEISFQYQLMKDNLYKMYTTFGPDYHELFVKMGMDLLTVAATRHIARAFFVNRTMIGKLMDVDAESYNWLDVASCMWLRHGMRRFYASGGRALREAFPRHYDIVGDIAVFKHPVQECDLRAAADRFFAARPGVKVIALKTSGMAGAGRQSSHIVVAGENRLHTTHKEYGIQTQVHVSDVFFSQRMAAERHRISSRVEEGDRVLILFAGCGPLACMVAKRTSAAETVCIESNSAAFQCLLESRTLNKIDPLRMPCFLADVRDFPTLPTHVGAGLVHSAQRARLPTYTRLVIPRPKIEPEATYLDIVLQVADVRKGAMIHYYDFATQEEISTGAPRTLSLLESTCKAAGWKIVGTPSIFRASGAAIGIKLYRICVDFRVLPDNLE</sequence>
<evidence type="ECO:0000256" key="2">
    <source>
        <dbReference type="ARBA" id="ARBA00022603"/>
    </source>
</evidence>
<dbReference type="SUPFAM" id="SSF53335">
    <property type="entry name" value="S-adenosyl-L-methionine-dependent methyltransferases"/>
    <property type="match status" value="1"/>
</dbReference>
<dbReference type="OrthoDB" id="263283at2759"/>
<comment type="caution">
    <text evidence="7">The sequence shown here is derived from an EMBL/GenBank/DDBJ whole genome shotgun (WGS) entry which is preliminary data.</text>
</comment>
<feature type="domain" description="SAM-dependent methyltransferase TRM5/TYW2-type" evidence="6">
    <location>
        <begin position="188"/>
        <end position="470"/>
    </location>
</feature>
<dbReference type="Proteomes" id="UP000186817">
    <property type="component" value="Unassembled WGS sequence"/>
</dbReference>
<protein>
    <submittedName>
        <fullName evidence="7">tRNA (Guanine(37)-N1)-methyltransferase Trm5a</fullName>
    </submittedName>
</protein>
<organism evidence="7 8">
    <name type="scientific">Symbiodinium microadriaticum</name>
    <name type="common">Dinoflagellate</name>
    <name type="synonym">Zooxanthella microadriatica</name>
    <dbReference type="NCBI Taxonomy" id="2951"/>
    <lineage>
        <taxon>Eukaryota</taxon>
        <taxon>Sar</taxon>
        <taxon>Alveolata</taxon>
        <taxon>Dinophyceae</taxon>
        <taxon>Suessiales</taxon>
        <taxon>Symbiodiniaceae</taxon>
        <taxon>Symbiodinium</taxon>
    </lineage>
</organism>
<evidence type="ECO:0000259" key="6">
    <source>
        <dbReference type="PROSITE" id="PS51684"/>
    </source>
</evidence>
<dbReference type="PANTHER" id="PTHR23245">
    <property type="entry name" value="TRNA METHYLTRANSFERASE"/>
    <property type="match status" value="1"/>
</dbReference>
<dbReference type="Gene3D" id="3.40.50.150">
    <property type="entry name" value="Vaccinia Virus protein VP39"/>
    <property type="match status" value="1"/>
</dbReference>
<keyword evidence="1" id="KW-0963">Cytoplasm</keyword>
<keyword evidence="5" id="KW-0819">tRNA processing</keyword>
<dbReference type="GO" id="GO:0008175">
    <property type="term" value="F:tRNA methyltransferase activity"/>
    <property type="evidence" value="ECO:0007669"/>
    <property type="project" value="TreeGrafter"/>
</dbReference>
<gene>
    <name evidence="7" type="primary">trm5a</name>
    <name evidence="7" type="ORF">AK812_SmicGene6322</name>
</gene>
<keyword evidence="4" id="KW-0949">S-adenosyl-L-methionine</keyword>
<evidence type="ECO:0000256" key="3">
    <source>
        <dbReference type="ARBA" id="ARBA00022679"/>
    </source>
</evidence>
<dbReference type="InterPro" id="IPR030382">
    <property type="entry name" value="MeTrfase_TRM5/TYW2"/>
</dbReference>
<proteinExistence type="predicted"/>
<accession>A0A1Q9ERI3</accession>
<dbReference type="Pfam" id="PF02475">
    <property type="entry name" value="TRM5-TYW2_MTfase"/>
    <property type="match status" value="1"/>
</dbReference>
<keyword evidence="2 7" id="KW-0489">Methyltransferase</keyword>
<dbReference type="PROSITE" id="PS51684">
    <property type="entry name" value="SAM_MT_TRM5_TYW2"/>
    <property type="match status" value="1"/>
</dbReference>
<keyword evidence="3 7" id="KW-0808">Transferase</keyword>
<keyword evidence="8" id="KW-1185">Reference proteome</keyword>
<evidence type="ECO:0000256" key="5">
    <source>
        <dbReference type="ARBA" id="ARBA00022694"/>
    </source>
</evidence>
<evidence type="ECO:0000256" key="1">
    <source>
        <dbReference type="ARBA" id="ARBA00022490"/>
    </source>
</evidence>
<dbReference type="EMBL" id="LSRX01000086">
    <property type="protein sequence ID" value="OLQ10007.1"/>
    <property type="molecule type" value="Genomic_DNA"/>
</dbReference>
<evidence type="ECO:0000256" key="4">
    <source>
        <dbReference type="ARBA" id="ARBA00022691"/>
    </source>
</evidence>
<dbReference type="AlphaFoldDB" id="A0A1Q9ERI3"/>
<evidence type="ECO:0000313" key="8">
    <source>
        <dbReference type="Proteomes" id="UP000186817"/>
    </source>
</evidence>
<reference evidence="7 8" key="1">
    <citation type="submission" date="2016-02" db="EMBL/GenBank/DDBJ databases">
        <title>Genome analysis of coral dinoflagellate symbionts highlights evolutionary adaptations to a symbiotic lifestyle.</title>
        <authorList>
            <person name="Aranda M."/>
            <person name="Li Y."/>
            <person name="Liew Y.J."/>
            <person name="Baumgarten S."/>
            <person name="Simakov O."/>
            <person name="Wilson M."/>
            <person name="Piel J."/>
            <person name="Ashoor H."/>
            <person name="Bougouffa S."/>
            <person name="Bajic V.B."/>
            <person name="Ryu T."/>
            <person name="Ravasi T."/>
            <person name="Bayer T."/>
            <person name="Micklem G."/>
            <person name="Kim H."/>
            <person name="Bhak J."/>
            <person name="Lajeunesse T.C."/>
            <person name="Voolstra C.R."/>
        </authorList>
    </citation>
    <scope>NUCLEOTIDE SEQUENCE [LARGE SCALE GENOMIC DNA]</scope>
    <source>
        <strain evidence="7 8">CCMP2467</strain>
    </source>
</reference>